<evidence type="ECO:0000313" key="1">
    <source>
        <dbReference type="EMBL" id="KAH7515297.1"/>
    </source>
</evidence>
<comment type="caution">
    <text evidence="1">The sequence shown here is derived from an EMBL/GenBank/DDBJ whole genome shotgun (WGS) entry which is preliminary data.</text>
</comment>
<dbReference type="InterPro" id="IPR046349">
    <property type="entry name" value="C1-like_sf"/>
</dbReference>
<sequence>MSPHFLECSQVPKEMKYPLHPKHSLTLLERIPPDDLQELRCNACCYRIKNDAFVLHCSQCSIGCAYVKPSVKYDRYDHLLAYFGWKDMDADEALCPACKSENPNLALSTDEVVPHLDMKIGKIEDVVKELLKERLQKEVRAKLASAGMLRQLWDLINMNYC</sequence>
<protein>
    <submittedName>
        <fullName evidence="1">Uncharacterized protein</fullName>
    </submittedName>
</protein>
<proteinExistence type="predicted"/>
<evidence type="ECO:0000313" key="2">
    <source>
        <dbReference type="Proteomes" id="UP000813462"/>
    </source>
</evidence>
<dbReference type="AlphaFoldDB" id="A0A978UKE5"/>
<gene>
    <name evidence="1" type="ORF">FEM48_Zijuj10G0011800</name>
</gene>
<dbReference type="SUPFAM" id="SSF57889">
    <property type="entry name" value="Cysteine-rich domain"/>
    <property type="match status" value="1"/>
</dbReference>
<accession>A0A978UKE5</accession>
<dbReference type="Proteomes" id="UP000813462">
    <property type="component" value="Unassembled WGS sequence"/>
</dbReference>
<dbReference type="PANTHER" id="PTHR46288">
    <property type="entry name" value="PHORBOL-ESTER/DAG-TYPE DOMAIN-CONTAINING PROTEIN"/>
    <property type="match status" value="1"/>
</dbReference>
<organism evidence="1 2">
    <name type="scientific">Ziziphus jujuba var. spinosa</name>
    <dbReference type="NCBI Taxonomy" id="714518"/>
    <lineage>
        <taxon>Eukaryota</taxon>
        <taxon>Viridiplantae</taxon>
        <taxon>Streptophyta</taxon>
        <taxon>Embryophyta</taxon>
        <taxon>Tracheophyta</taxon>
        <taxon>Spermatophyta</taxon>
        <taxon>Magnoliopsida</taxon>
        <taxon>eudicotyledons</taxon>
        <taxon>Gunneridae</taxon>
        <taxon>Pentapetalae</taxon>
        <taxon>rosids</taxon>
        <taxon>fabids</taxon>
        <taxon>Rosales</taxon>
        <taxon>Rhamnaceae</taxon>
        <taxon>Paliureae</taxon>
        <taxon>Ziziphus</taxon>
    </lineage>
</organism>
<reference evidence="1" key="1">
    <citation type="journal article" date="2021" name="Front. Plant Sci.">
        <title>Chromosome-Scale Genome Assembly for Chinese Sour Jujube and Insights Into Its Genome Evolution and Domestication Signature.</title>
        <authorList>
            <person name="Shen L.-Y."/>
            <person name="Luo H."/>
            <person name="Wang X.-L."/>
            <person name="Wang X.-M."/>
            <person name="Qiu X.-J."/>
            <person name="Liu H."/>
            <person name="Zhou S.-S."/>
            <person name="Jia K.-H."/>
            <person name="Nie S."/>
            <person name="Bao Y.-T."/>
            <person name="Zhang R.-G."/>
            <person name="Yun Q.-Z."/>
            <person name="Chai Y.-H."/>
            <person name="Lu J.-Y."/>
            <person name="Li Y."/>
            <person name="Zhao S.-W."/>
            <person name="Mao J.-F."/>
            <person name="Jia S.-G."/>
            <person name="Mao Y.-M."/>
        </authorList>
    </citation>
    <scope>NUCLEOTIDE SEQUENCE</scope>
    <source>
        <strain evidence="1">AT0</strain>
        <tissue evidence="1">Leaf</tissue>
    </source>
</reference>
<dbReference type="PANTHER" id="PTHR46288:SF27">
    <property type="entry name" value="CYSTEINE_HISTIDINE-RICH C1 DOMAIN FAMILY PROTEIN"/>
    <property type="match status" value="1"/>
</dbReference>
<name>A0A978UKE5_ZIZJJ</name>
<dbReference type="EMBL" id="JAEACU010000010">
    <property type="protein sequence ID" value="KAH7515297.1"/>
    <property type="molecule type" value="Genomic_DNA"/>
</dbReference>